<comment type="pathway">
    <text evidence="2">Glycolipid biosynthesis; glycosylphosphatidylinositol-anchor biosynthesis.</text>
</comment>
<dbReference type="Gene3D" id="3.40.720.10">
    <property type="entry name" value="Alkaline Phosphatase, subunit A"/>
    <property type="match status" value="1"/>
</dbReference>
<evidence type="ECO:0000313" key="13">
    <source>
        <dbReference type="Proteomes" id="UP000277580"/>
    </source>
</evidence>
<evidence type="ECO:0000256" key="8">
    <source>
        <dbReference type="ARBA" id="ARBA00022989"/>
    </source>
</evidence>
<feature type="transmembrane region" description="Helical" evidence="11">
    <location>
        <begin position="586"/>
        <end position="604"/>
    </location>
</feature>
<dbReference type="Proteomes" id="UP000277580">
    <property type="component" value="Unassembled WGS sequence"/>
</dbReference>
<feature type="transmembrane region" description="Helical" evidence="11">
    <location>
        <begin position="1019"/>
        <end position="1040"/>
    </location>
</feature>
<protein>
    <submittedName>
        <fullName evidence="12">Uncharacterized protein</fullName>
    </submittedName>
</protein>
<evidence type="ECO:0000256" key="3">
    <source>
        <dbReference type="ARBA" id="ARBA00008695"/>
    </source>
</evidence>
<dbReference type="CDD" id="cd16023">
    <property type="entry name" value="GPI_EPT_3"/>
    <property type="match status" value="1"/>
</dbReference>
<dbReference type="GO" id="GO:0005789">
    <property type="term" value="C:endoplasmic reticulum membrane"/>
    <property type="evidence" value="ECO:0007669"/>
    <property type="project" value="UniProtKB-SubCell"/>
</dbReference>
<evidence type="ECO:0000256" key="6">
    <source>
        <dbReference type="ARBA" id="ARBA00022692"/>
    </source>
</evidence>
<name>A0A3N4KQS0_9PEZI</name>
<dbReference type="AlphaFoldDB" id="A0A3N4KQS0"/>
<feature type="transmembrane region" description="Helical" evidence="11">
    <location>
        <begin position="616"/>
        <end position="634"/>
    </location>
</feature>
<evidence type="ECO:0000256" key="10">
    <source>
        <dbReference type="ARBA" id="ARBA00023180"/>
    </source>
</evidence>
<dbReference type="GO" id="GO:0051377">
    <property type="term" value="F:mannose-ethanolamine phosphotransferase activity"/>
    <property type="evidence" value="ECO:0007669"/>
    <property type="project" value="InterPro"/>
</dbReference>
<keyword evidence="9 11" id="KW-0472">Membrane</keyword>
<dbReference type="Pfam" id="PF01663">
    <property type="entry name" value="Phosphodiest"/>
    <property type="match status" value="1"/>
</dbReference>
<dbReference type="FunCoup" id="A0A3N4KQS0">
    <property type="interactions" value="653"/>
</dbReference>
<dbReference type="PANTHER" id="PTHR23071:SF1">
    <property type="entry name" value="GPI ETHANOLAMINE PHOSPHATE TRANSFERASE 3"/>
    <property type="match status" value="1"/>
</dbReference>
<feature type="transmembrane region" description="Helical" evidence="11">
    <location>
        <begin position="750"/>
        <end position="769"/>
    </location>
</feature>
<feature type="transmembrane region" description="Helical" evidence="11">
    <location>
        <begin position="515"/>
        <end position="537"/>
    </location>
</feature>
<comment type="similarity">
    <text evidence="3">Belongs to the PIGG/PIGN/PIGO family. PIGO subfamily.</text>
</comment>
<feature type="transmembrane region" description="Helical" evidence="11">
    <location>
        <begin position="989"/>
        <end position="1007"/>
    </location>
</feature>
<proteinExistence type="inferred from homology"/>
<feature type="transmembrane region" description="Helical" evidence="11">
    <location>
        <begin position="557"/>
        <end position="574"/>
    </location>
</feature>
<dbReference type="EMBL" id="ML119125">
    <property type="protein sequence ID" value="RPB12924.1"/>
    <property type="molecule type" value="Genomic_DNA"/>
</dbReference>
<keyword evidence="5" id="KW-0808">Transferase</keyword>
<evidence type="ECO:0000256" key="9">
    <source>
        <dbReference type="ARBA" id="ARBA00023136"/>
    </source>
</evidence>
<dbReference type="STRING" id="1392247.A0A3N4KQS0"/>
<comment type="subcellular location">
    <subcellularLocation>
        <location evidence="1">Endoplasmic reticulum membrane</location>
        <topology evidence="1">Multi-pass membrane protein</topology>
    </subcellularLocation>
</comment>
<evidence type="ECO:0000256" key="7">
    <source>
        <dbReference type="ARBA" id="ARBA00022824"/>
    </source>
</evidence>
<evidence type="ECO:0000256" key="4">
    <source>
        <dbReference type="ARBA" id="ARBA00022502"/>
    </source>
</evidence>
<dbReference type="GO" id="GO:0006506">
    <property type="term" value="P:GPI anchor biosynthetic process"/>
    <property type="evidence" value="ECO:0007669"/>
    <property type="project" value="UniProtKB-UniPathway"/>
</dbReference>
<accession>A0A3N4KQS0</accession>
<keyword evidence="6 11" id="KW-0812">Transmembrane</keyword>
<dbReference type="OrthoDB" id="272139at2759"/>
<reference evidence="12 13" key="1">
    <citation type="journal article" date="2018" name="Nat. Ecol. Evol.">
        <title>Pezizomycetes genomes reveal the molecular basis of ectomycorrhizal truffle lifestyle.</title>
        <authorList>
            <person name="Murat C."/>
            <person name="Payen T."/>
            <person name="Noel B."/>
            <person name="Kuo A."/>
            <person name="Morin E."/>
            <person name="Chen J."/>
            <person name="Kohler A."/>
            <person name="Krizsan K."/>
            <person name="Balestrini R."/>
            <person name="Da Silva C."/>
            <person name="Montanini B."/>
            <person name="Hainaut M."/>
            <person name="Levati E."/>
            <person name="Barry K.W."/>
            <person name="Belfiori B."/>
            <person name="Cichocki N."/>
            <person name="Clum A."/>
            <person name="Dockter R.B."/>
            <person name="Fauchery L."/>
            <person name="Guy J."/>
            <person name="Iotti M."/>
            <person name="Le Tacon F."/>
            <person name="Lindquist E.A."/>
            <person name="Lipzen A."/>
            <person name="Malagnac F."/>
            <person name="Mello A."/>
            <person name="Molinier V."/>
            <person name="Miyauchi S."/>
            <person name="Poulain J."/>
            <person name="Riccioni C."/>
            <person name="Rubini A."/>
            <person name="Sitrit Y."/>
            <person name="Splivallo R."/>
            <person name="Traeger S."/>
            <person name="Wang M."/>
            <person name="Zifcakova L."/>
            <person name="Wipf D."/>
            <person name="Zambonelli A."/>
            <person name="Paolocci F."/>
            <person name="Nowrousian M."/>
            <person name="Ottonello S."/>
            <person name="Baldrian P."/>
            <person name="Spatafora J.W."/>
            <person name="Henrissat B."/>
            <person name="Nagy L.G."/>
            <person name="Aury J.M."/>
            <person name="Wincker P."/>
            <person name="Grigoriev I.V."/>
            <person name="Bonfante P."/>
            <person name="Martin F.M."/>
        </authorList>
    </citation>
    <scope>NUCLEOTIDE SEQUENCE [LARGE SCALE GENOMIC DNA]</scope>
    <source>
        <strain evidence="12 13">CCBAS932</strain>
    </source>
</reference>
<sequence>MDSNLSTHKPSEYEGIAAQFAAAKKAQAEQLATSRSRDSMVRKRNLQQKSAFKYSHGLLVSLLLFFVYLHGVGIFLFTKGFLLTRLMLGQQSSCEISPLQEYARHGSLWAGNADGAGCWHPKSFDKAIIIVIDALRYDFTIPFEPKDNSAPAFLFHNAFTTPYTVASQTPKNAVLLPFIADPPTTTLQRLKGLTTGTLPTFIDAGSNFAGTSIEEDNLISQMKSLGKRMAFMGDDTWMALFPGMFEPEMEHPYESLNVWDLHTVDNGVTEHIFPLLHPANQTKWDIAIGHYLGVDHAGHRYGPDHPAMAEKLKQMDSIVQRLMESIDDKTLLVVMGDHGMDPKGDHGGESQGEVEAALWLYSKKPIWGEFPKELPPNGGGRGAGSDGVRSVAQIDLVPTLSLLLGLPIPFNNLGAPIAEAFIGNGDVQGLKNLVQVSRLTAAQIKRYQKEYTVEGGDVETDDSILARWSSGQEKWEASQIKSEKTTRLEWISVFADFSSYQEQTLKACRDVWASFDLISMAAGIIVLVGSVVTLAVYARGFSGDPTELTDTIITRMLKGLSVGAVSSVIAGFLLEEQTLGLSRIRMMLFSTSIGVIFGFFSATIHAHKRLKNVLPTSGWGVLSVIFTVTHSLIFASNSFTIWEDHILIYFLCTFAIGGLITSQRREDLAQRMLGSYHSVVFFILTRIAAFSKLCREEQMPHCESTFYASATSSVSAPWSLALLFVMAVILPSIVKSFYSGSNSYHGPASITIGWAFRAGLFLNAFYWLIDSADNGRWLEVPEALFKSSKITIAQIVLLMGFIAGSVAYAWATLCLSVEIEDKKSEMITDAHGKITSESGKSVLLLGYANVHGSRYLLLVVPWSLSLILLQKPMGGASMGILLWQILSLLEIIDCNDLSDSAIGPIVLGLLGNSHFFSTGHQATLSSIQWDSAFIPFTSTRYPWAPLLVIGNTIGPQVLTALAVPLIALWKASPKKAGLLGSVGVSGATHMLYHAVITLSSVVCAGHLRRHLMLYRIFSPRFMLGALVLLGVDIIVSLVAVGGVRWNTLAVADIFGI</sequence>
<keyword evidence="10" id="KW-0325">Glycoprotein</keyword>
<feature type="transmembrane region" description="Helical" evidence="11">
    <location>
        <begin position="706"/>
        <end position="730"/>
    </location>
</feature>
<dbReference type="InterPro" id="IPR039524">
    <property type="entry name" value="PIGO/GPI13"/>
</dbReference>
<dbReference type="SUPFAM" id="SSF53649">
    <property type="entry name" value="Alkaline phosphatase-like"/>
    <property type="match status" value="1"/>
</dbReference>
<feature type="transmembrane region" description="Helical" evidence="11">
    <location>
        <begin position="675"/>
        <end position="694"/>
    </location>
</feature>
<evidence type="ECO:0000256" key="5">
    <source>
        <dbReference type="ARBA" id="ARBA00022679"/>
    </source>
</evidence>
<dbReference type="PANTHER" id="PTHR23071">
    <property type="entry name" value="PHOSPHATIDYLINOSITOL GLYCAN"/>
    <property type="match status" value="1"/>
</dbReference>
<keyword evidence="8 11" id="KW-1133">Transmembrane helix</keyword>
<feature type="transmembrane region" description="Helical" evidence="11">
    <location>
        <begin position="646"/>
        <end position="663"/>
    </location>
</feature>
<keyword evidence="4" id="KW-0337">GPI-anchor biosynthesis</keyword>
<keyword evidence="13" id="KW-1185">Reference proteome</keyword>
<feature type="transmembrane region" description="Helical" evidence="11">
    <location>
        <begin position="790"/>
        <end position="811"/>
    </location>
</feature>
<evidence type="ECO:0000313" key="12">
    <source>
        <dbReference type="EMBL" id="RPB12924.1"/>
    </source>
</evidence>
<dbReference type="InterPro" id="IPR037675">
    <property type="entry name" value="PIG-O_N"/>
</dbReference>
<dbReference type="InParanoid" id="A0A3N4KQS0"/>
<evidence type="ECO:0000256" key="2">
    <source>
        <dbReference type="ARBA" id="ARBA00004687"/>
    </source>
</evidence>
<gene>
    <name evidence="12" type="ORF">P167DRAFT_605223</name>
</gene>
<organism evidence="12 13">
    <name type="scientific">Morchella conica CCBAS932</name>
    <dbReference type="NCBI Taxonomy" id="1392247"/>
    <lineage>
        <taxon>Eukaryota</taxon>
        <taxon>Fungi</taxon>
        <taxon>Dikarya</taxon>
        <taxon>Ascomycota</taxon>
        <taxon>Pezizomycotina</taxon>
        <taxon>Pezizomycetes</taxon>
        <taxon>Pezizales</taxon>
        <taxon>Morchellaceae</taxon>
        <taxon>Morchella</taxon>
    </lineage>
</organism>
<evidence type="ECO:0000256" key="11">
    <source>
        <dbReference type="SAM" id="Phobius"/>
    </source>
</evidence>
<dbReference type="UniPathway" id="UPA00196"/>
<dbReference type="InterPro" id="IPR002591">
    <property type="entry name" value="Phosphodiest/P_Trfase"/>
</dbReference>
<dbReference type="InterPro" id="IPR017850">
    <property type="entry name" value="Alkaline_phosphatase_core_sf"/>
</dbReference>
<feature type="transmembrane region" description="Helical" evidence="11">
    <location>
        <begin position="54"/>
        <end position="77"/>
    </location>
</feature>
<feature type="transmembrane region" description="Helical" evidence="11">
    <location>
        <begin position="946"/>
        <end position="969"/>
    </location>
</feature>
<evidence type="ECO:0000256" key="1">
    <source>
        <dbReference type="ARBA" id="ARBA00004477"/>
    </source>
</evidence>
<keyword evidence="7" id="KW-0256">Endoplasmic reticulum</keyword>